<sequence>MPLFIAPAAAALVRVMASAVQPSGLLIEGVEPAPIRISGSEIAALSHVSVSRTDHGKPVRCEGVPLAALLARVKLPSGEALRGKALTTVIVASARDGYRVSFSLGELDPELGKAGAVVADRCNGRPLDPSAGPLRLILPNDQRPARSVRQLERLSIVQLP</sequence>
<evidence type="ECO:0000259" key="1">
    <source>
        <dbReference type="Pfam" id="PF00174"/>
    </source>
</evidence>
<name>A0A429V8T7_9SPHN</name>
<dbReference type="EMBL" id="RWJF01000001">
    <property type="protein sequence ID" value="RST30391.1"/>
    <property type="molecule type" value="Genomic_DNA"/>
</dbReference>
<evidence type="ECO:0000313" key="3">
    <source>
        <dbReference type="Proteomes" id="UP000274661"/>
    </source>
</evidence>
<protein>
    <recommendedName>
        <fullName evidence="1">Oxidoreductase molybdopterin-binding domain-containing protein</fullName>
    </recommendedName>
</protein>
<dbReference type="SUPFAM" id="SSF56524">
    <property type="entry name" value="Oxidoreductase molybdopterin-binding domain"/>
    <property type="match status" value="1"/>
</dbReference>
<dbReference type="OrthoDB" id="482420at2"/>
<dbReference type="AlphaFoldDB" id="A0A429V8T7"/>
<dbReference type="Gene3D" id="3.90.420.10">
    <property type="entry name" value="Oxidoreductase, molybdopterin-binding domain"/>
    <property type="match status" value="1"/>
</dbReference>
<dbReference type="RefSeq" id="WP_126718223.1">
    <property type="nucleotide sequence ID" value="NZ_RWJF01000001.1"/>
</dbReference>
<dbReference type="Proteomes" id="UP000274661">
    <property type="component" value="Unassembled WGS sequence"/>
</dbReference>
<keyword evidence="3" id="KW-1185">Reference proteome</keyword>
<dbReference type="InterPro" id="IPR000572">
    <property type="entry name" value="OxRdtase_Mopterin-bd_dom"/>
</dbReference>
<reference evidence="2 3" key="1">
    <citation type="submission" date="2018-12" db="EMBL/GenBank/DDBJ databases">
        <title>Sphingomonas sp. HMF7854 Genome sequencing and assembly.</title>
        <authorList>
            <person name="Cha I."/>
            <person name="Kang H."/>
            <person name="Kim H."/>
            <person name="Kang J."/>
            <person name="Joh K."/>
        </authorList>
    </citation>
    <scope>NUCLEOTIDE SEQUENCE [LARGE SCALE GENOMIC DNA]</scope>
    <source>
        <strain evidence="2 3">HMF7854</strain>
    </source>
</reference>
<feature type="domain" description="Oxidoreductase molybdopterin-binding" evidence="1">
    <location>
        <begin position="62"/>
        <end position="157"/>
    </location>
</feature>
<organism evidence="2 3">
    <name type="scientific">Sphingomonas ginkgonis</name>
    <dbReference type="NCBI Taxonomy" id="2315330"/>
    <lineage>
        <taxon>Bacteria</taxon>
        <taxon>Pseudomonadati</taxon>
        <taxon>Pseudomonadota</taxon>
        <taxon>Alphaproteobacteria</taxon>
        <taxon>Sphingomonadales</taxon>
        <taxon>Sphingomonadaceae</taxon>
        <taxon>Sphingomonas</taxon>
    </lineage>
</organism>
<evidence type="ECO:0000313" key="2">
    <source>
        <dbReference type="EMBL" id="RST30391.1"/>
    </source>
</evidence>
<dbReference type="InterPro" id="IPR036374">
    <property type="entry name" value="OxRdtase_Mopterin-bd_sf"/>
</dbReference>
<gene>
    <name evidence="2" type="ORF">HMF7854_05805</name>
</gene>
<comment type="caution">
    <text evidence="2">The sequence shown here is derived from an EMBL/GenBank/DDBJ whole genome shotgun (WGS) entry which is preliminary data.</text>
</comment>
<dbReference type="Pfam" id="PF00174">
    <property type="entry name" value="Oxidored_molyb"/>
    <property type="match status" value="1"/>
</dbReference>
<accession>A0A429V8T7</accession>
<proteinExistence type="predicted"/>